<dbReference type="PANTHER" id="PTHR43665">
    <property type="entry name" value="ISOPENTENYL-DIPHOSPHATE DELTA-ISOMERASE"/>
    <property type="match status" value="1"/>
</dbReference>
<dbReference type="SUPFAM" id="SSF51395">
    <property type="entry name" value="FMN-linked oxidoreductases"/>
    <property type="match status" value="1"/>
</dbReference>
<dbReference type="EC" id="5.3.3.2" evidence="11"/>
<comment type="cofactor">
    <cofactor evidence="11">
        <name>NADPH</name>
        <dbReference type="ChEBI" id="CHEBI:57783"/>
    </cofactor>
</comment>
<dbReference type="OrthoDB" id="9795032at2"/>
<evidence type="ECO:0000256" key="11">
    <source>
        <dbReference type="HAMAP-Rule" id="MF_00354"/>
    </source>
</evidence>
<comment type="subcellular location">
    <subcellularLocation>
        <location evidence="11">Cytoplasm</location>
    </subcellularLocation>
</comment>
<dbReference type="HAMAP" id="MF_00354">
    <property type="entry name" value="Idi_2"/>
    <property type="match status" value="1"/>
</dbReference>
<evidence type="ECO:0000256" key="7">
    <source>
        <dbReference type="ARBA" id="ARBA00022857"/>
    </source>
</evidence>
<evidence type="ECO:0000256" key="6">
    <source>
        <dbReference type="ARBA" id="ARBA00022842"/>
    </source>
</evidence>
<feature type="binding site" evidence="11">
    <location>
        <begin position="279"/>
        <end position="280"/>
    </location>
    <ligand>
        <name>FMN</name>
        <dbReference type="ChEBI" id="CHEBI:58210"/>
    </ligand>
</feature>
<evidence type="ECO:0000256" key="3">
    <source>
        <dbReference type="ARBA" id="ARBA00022630"/>
    </source>
</evidence>
<dbReference type="CDD" id="cd02811">
    <property type="entry name" value="IDI-2_FMN"/>
    <property type="match status" value="1"/>
</dbReference>
<dbReference type="GO" id="GO:0004452">
    <property type="term" value="F:isopentenyl-diphosphate delta-isomerase activity"/>
    <property type="evidence" value="ECO:0007669"/>
    <property type="project" value="UniProtKB-UniRule"/>
</dbReference>
<dbReference type="KEGG" id="jeo:JMA_20000"/>
<keyword evidence="9 11" id="KW-0413">Isomerase</keyword>
<keyword evidence="3 11" id="KW-0285">Flavoprotein</keyword>
<dbReference type="GO" id="GO:0010181">
    <property type="term" value="F:FMN binding"/>
    <property type="evidence" value="ECO:0007669"/>
    <property type="project" value="UniProtKB-UniRule"/>
</dbReference>
<dbReference type="GO" id="GO:0008299">
    <property type="term" value="P:isoprenoid biosynthetic process"/>
    <property type="evidence" value="ECO:0007669"/>
    <property type="project" value="UniProtKB-UniRule"/>
</dbReference>
<dbReference type="AlphaFoldDB" id="A0A0B5ART2"/>
<feature type="binding site" evidence="11">
    <location>
        <position position="184"/>
    </location>
    <ligand>
        <name>FMN</name>
        <dbReference type="ChEBI" id="CHEBI:58210"/>
    </ligand>
</feature>
<protein>
    <recommendedName>
        <fullName evidence="11">Isopentenyl-diphosphate delta-isomerase</fullName>
        <shortName evidence="11">IPP isomerase</shortName>
        <ecNumber evidence="11">5.3.3.2</ecNumber>
    </recommendedName>
    <alternativeName>
        <fullName evidence="11">Isopentenyl diphosphate:dimethylallyl diphosphate isomerase</fullName>
    </alternativeName>
    <alternativeName>
        <fullName evidence="11">Isopentenyl pyrophosphate isomerase</fullName>
    </alternativeName>
    <alternativeName>
        <fullName evidence="11">Type 2 isopentenyl diphosphate isomerase</fullName>
        <shortName evidence="11">IDI-2</shortName>
    </alternativeName>
</protein>
<dbReference type="PANTHER" id="PTHR43665:SF1">
    <property type="entry name" value="ISOPENTENYL-DIPHOSPHATE DELTA-ISOMERASE"/>
    <property type="match status" value="1"/>
</dbReference>
<dbReference type="STRING" id="1508404.JMA_20000"/>
<proteinExistence type="inferred from homology"/>
<dbReference type="GO" id="GO:0000287">
    <property type="term" value="F:magnesium ion binding"/>
    <property type="evidence" value="ECO:0007669"/>
    <property type="project" value="UniProtKB-UniRule"/>
</dbReference>
<dbReference type="GO" id="GO:0005737">
    <property type="term" value="C:cytoplasm"/>
    <property type="evidence" value="ECO:0007669"/>
    <property type="project" value="UniProtKB-SubCell"/>
</dbReference>
<accession>A0A0B5ART2</accession>
<evidence type="ECO:0000256" key="5">
    <source>
        <dbReference type="ARBA" id="ARBA00022723"/>
    </source>
</evidence>
<comment type="cofactor">
    <cofactor evidence="1 11">
        <name>FMN</name>
        <dbReference type="ChEBI" id="CHEBI:58210"/>
    </cofactor>
</comment>
<feature type="domain" description="FMN-dependent dehydrogenase" evidence="12">
    <location>
        <begin position="167"/>
        <end position="321"/>
    </location>
</feature>
<keyword evidence="6 11" id="KW-0460">Magnesium</keyword>
<dbReference type="NCBIfam" id="TIGR02151">
    <property type="entry name" value="IPP_isom_2"/>
    <property type="match status" value="1"/>
</dbReference>
<name>A0A0B5ART2_9BACL</name>
<feature type="binding site" evidence="11">
    <location>
        <position position="152"/>
    </location>
    <ligand>
        <name>substrate</name>
    </ligand>
</feature>
<evidence type="ECO:0000313" key="14">
    <source>
        <dbReference type="Proteomes" id="UP000031449"/>
    </source>
</evidence>
<dbReference type="GO" id="GO:0070402">
    <property type="term" value="F:NADPH binding"/>
    <property type="evidence" value="ECO:0007669"/>
    <property type="project" value="UniProtKB-UniRule"/>
</dbReference>
<feature type="binding site" evidence="11">
    <location>
        <begin position="62"/>
        <end position="64"/>
    </location>
    <ligand>
        <name>FMN</name>
        <dbReference type="ChEBI" id="CHEBI:58210"/>
    </ligand>
</feature>
<feature type="binding site" evidence="11">
    <location>
        <position position="214"/>
    </location>
    <ligand>
        <name>FMN</name>
        <dbReference type="ChEBI" id="CHEBI:58210"/>
    </ligand>
</feature>
<feature type="binding site" evidence="11">
    <location>
        <begin position="6"/>
        <end position="7"/>
    </location>
    <ligand>
        <name>substrate</name>
    </ligand>
</feature>
<dbReference type="HOGENOM" id="CLU_065515_0_0_9"/>
<evidence type="ECO:0000256" key="2">
    <source>
        <dbReference type="ARBA" id="ARBA00022490"/>
    </source>
</evidence>
<evidence type="ECO:0000256" key="4">
    <source>
        <dbReference type="ARBA" id="ARBA00022643"/>
    </source>
</evidence>
<organism evidence="13 14">
    <name type="scientific">Jeotgalibacillus malaysiensis</name>
    <dbReference type="NCBI Taxonomy" id="1508404"/>
    <lineage>
        <taxon>Bacteria</taxon>
        <taxon>Bacillati</taxon>
        <taxon>Bacillota</taxon>
        <taxon>Bacilli</taxon>
        <taxon>Bacillales</taxon>
        <taxon>Caryophanaceae</taxon>
        <taxon>Jeotgalibacillus</taxon>
    </lineage>
</organism>
<comment type="cofactor">
    <cofactor evidence="11">
        <name>Mg(2+)</name>
        <dbReference type="ChEBI" id="CHEBI:18420"/>
    </cofactor>
</comment>
<evidence type="ECO:0000259" key="12">
    <source>
        <dbReference type="Pfam" id="PF01070"/>
    </source>
</evidence>
<comment type="similarity">
    <text evidence="11">Belongs to the IPP isomerase type 2 family.</text>
</comment>
<keyword evidence="5 11" id="KW-0479">Metal-binding</keyword>
<keyword evidence="7 11" id="KW-0521">NADP</keyword>
<evidence type="ECO:0000256" key="10">
    <source>
        <dbReference type="ARBA" id="ARBA00025810"/>
    </source>
</evidence>
<evidence type="ECO:0000256" key="9">
    <source>
        <dbReference type="ARBA" id="ARBA00023235"/>
    </source>
</evidence>
<reference evidence="13 14" key="1">
    <citation type="submission" date="2014-08" db="EMBL/GenBank/DDBJ databases">
        <title>Complete genome of a marine bacteria Jeotgalibacillus malaysiensis.</title>
        <authorList>
            <person name="Yaakop A.S."/>
            <person name="Chan K.-G."/>
            <person name="Goh K.M."/>
        </authorList>
    </citation>
    <scope>NUCLEOTIDE SEQUENCE [LARGE SCALE GENOMIC DNA]</scope>
    <source>
        <strain evidence="13 14">D5</strain>
    </source>
</reference>
<dbReference type="EMBL" id="CP009416">
    <property type="protein sequence ID" value="AJD91317.1"/>
    <property type="molecule type" value="Genomic_DNA"/>
</dbReference>
<evidence type="ECO:0000256" key="8">
    <source>
        <dbReference type="ARBA" id="ARBA00023229"/>
    </source>
</evidence>
<keyword evidence="2 11" id="KW-0963">Cytoplasm</keyword>
<evidence type="ECO:0000313" key="13">
    <source>
        <dbReference type="EMBL" id="AJD91317.1"/>
    </source>
</evidence>
<comment type="subunit">
    <text evidence="10 11">Homooctamer. Dimer of tetramers.</text>
</comment>
<dbReference type="PIRSF" id="PIRSF003314">
    <property type="entry name" value="IPP_isomerase"/>
    <property type="match status" value="1"/>
</dbReference>
<keyword evidence="14" id="KW-1185">Reference proteome</keyword>
<sequence length="349" mass="37570">MSRAKRKLDHIEYALSDKQSGKTGFDEVVIVHQSLPDRSVNDVSLHSEVGGLLLSSPFFINAMTGGGGEKTSEINASLARAAKETGIALSVGSQMSAIKDKQERHTYQVVRKENPDGLIFGNIGSEATVSQAIEAAEMIEADALQIHLNVIQELAMPEGDRAFNGALERIARISDELPIPVIVKETGFGISSEAAVKLNETSIAAIDAGGYGGTNFSSIENNRQERKKLFFNEWGIPTAASIVETAAVTNKDVLASGGIHKSSDVLKSLLLGASAAGIAGSFLRILTEQGEKQLVEEIKFFQDDLIMMMTALGCKTVADLKHIPVVLTGNLYHWLNVRGFSPELFSRRS</sequence>
<dbReference type="Pfam" id="PF01070">
    <property type="entry name" value="FMN_dh"/>
    <property type="match status" value="1"/>
</dbReference>
<keyword evidence="8 11" id="KW-0414">Isoprene biosynthesis</keyword>
<comment type="function">
    <text evidence="11">Involved in the biosynthesis of isoprenoids. Catalyzes the 1,3-allylic rearrangement of the homoallylic substrate isopentenyl (IPP) to its allylic isomer, dimethylallyl diphosphate (DMAPP).</text>
</comment>
<feature type="binding site" evidence="11">
    <location>
        <position position="122"/>
    </location>
    <ligand>
        <name>FMN</name>
        <dbReference type="ChEBI" id="CHEBI:58210"/>
    </ligand>
</feature>
<keyword evidence="4 11" id="KW-0288">FMN</keyword>
<dbReference type="InterPro" id="IPR013785">
    <property type="entry name" value="Aldolase_TIM"/>
</dbReference>
<comment type="caution">
    <text evidence="11">Lacks conserved residue(s) required for the propagation of feature annotation.</text>
</comment>
<dbReference type="Gene3D" id="3.20.20.70">
    <property type="entry name" value="Aldolase class I"/>
    <property type="match status" value="1"/>
</dbReference>
<feature type="binding site" evidence="11">
    <location>
        <position position="153"/>
    </location>
    <ligand>
        <name>Mg(2+)</name>
        <dbReference type="ChEBI" id="CHEBI:18420"/>
    </ligand>
</feature>
<feature type="binding site" evidence="11">
    <location>
        <position position="93"/>
    </location>
    <ligand>
        <name>FMN</name>
        <dbReference type="ChEBI" id="CHEBI:58210"/>
    </ligand>
</feature>
<dbReference type="GO" id="GO:0016491">
    <property type="term" value="F:oxidoreductase activity"/>
    <property type="evidence" value="ECO:0007669"/>
    <property type="project" value="InterPro"/>
</dbReference>
<evidence type="ECO:0000256" key="1">
    <source>
        <dbReference type="ARBA" id="ARBA00001917"/>
    </source>
</evidence>
<gene>
    <name evidence="11" type="primary">fni</name>
    <name evidence="13" type="ORF">JMA_20000</name>
</gene>
<dbReference type="InterPro" id="IPR000262">
    <property type="entry name" value="FMN-dep_DH"/>
</dbReference>
<dbReference type="InterPro" id="IPR011179">
    <property type="entry name" value="IPdP_isomerase"/>
</dbReference>
<dbReference type="Proteomes" id="UP000031449">
    <property type="component" value="Chromosome"/>
</dbReference>
<comment type="catalytic activity">
    <reaction evidence="11">
        <text>isopentenyl diphosphate = dimethylallyl diphosphate</text>
        <dbReference type="Rhea" id="RHEA:23284"/>
        <dbReference type="ChEBI" id="CHEBI:57623"/>
        <dbReference type="ChEBI" id="CHEBI:128769"/>
        <dbReference type="EC" id="5.3.3.2"/>
    </reaction>
</comment>